<dbReference type="SMART" id="SM00408">
    <property type="entry name" value="IGc2"/>
    <property type="match status" value="2"/>
</dbReference>
<dbReference type="AlphaFoldDB" id="A0AA41T7N6"/>
<dbReference type="InterPro" id="IPR013106">
    <property type="entry name" value="Ig_V-set"/>
</dbReference>
<sequence length="382" mass="42051">SEQSSWSEWQVLQPEGPMLVAEGDTLLLRCTVVGSCVEDMIKWVKVSSQDQQEIYNFKRGFFPGVLPATQRTLERPDCDYSIYIYNVTREHTGTYHCVRPAGSSEALATKLDEGTSVTVQGPGDPEPDLWVIQPQDLVLVTAGDTALLNCTVLGDGPPGPIRWFRGTGVSREAIYNFEGLSHPNVTAARASESDFSILLQAVSTEDTGIYYCVKFQRKSNRQYLSGQGSRLRVQGKSDHKPIRPYRSSLALGITTEISRGTMEILSDVQLTRRQVWLSSCCVSAHSISRGYRRALALSVETEYTFPPAEKVKATLADPPAPVAAAPAAAPAAAAPAKVEAKKQNRMRIWDLVSSTDHQKAATQSALYAKQRSKGFLLRRKKK</sequence>
<protein>
    <submittedName>
        <fullName evidence="6">Signal-regulatory protein beta-2</fullName>
    </submittedName>
</protein>
<accession>A0AA41T7N6</accession>
<evidence type="ECO:0000256" key="4">
    <source>
        <dbReference type="ARBA" id="ARBA00023319"/>
    </source>
</evidence>
<comment type="caution">
    <text evidence="6">The sequence shown here is derived from an EMBL/GenBank/DDBJ whole genome shotgun (WGS) entry which is preliminary data.</text>
</comment>
<evidence type="ECO:0000259" key="5">
    <source>
        <dbReference type="PROSITE" id="PS50835"/>
    </source>
</evidence>
<dbReference type="InterPro" id="IPR036179">
    <property type="entry name" value="Ig-like_dom_sf"/>
</dbReference>
<keyword evidence="1" id="KW-0732">Signal</keyword>
<keyword evidence="4" id="KW-0393">Immunoglobulin domain</keyword>
<organism evidence="6 7">
    <name type="scientific">Sciurus carolinensis</name>
    <name type="common">Eastern gray squirrel</name>
    <dbReference type="NCBI Taxonomy" id="30640"/>
    <lineage>
        <taxon>Eukaryota</taxon>
        <taxon>Metazoa</taxon>
        <taxon>Chordata</taxon>
        <taxon>Craniata</taxon>
        <taxon>Vertebrata</taxon>
        <taxon>Euteleostomi</taxon>
        <taxon>Mammalia</taxon>
        <taxon>Eutheria</taxon>
        <taxon>Euarchontoglires</taxon>
        <taxon>Glires</taxon>
        <taxon>Rodentia</taxon>
        <taxon>Sciuromorpha</taxon>
        <taxon>Sciuridae</taxon>
        <taxon>Sciurinae</taxon>
        <taxon>Sciurini</taxon>
        <taxon>Sciurus</taxon>
    </lineage>
</organism>
<dbReference type="SUPFAM" id="SSF48726">
    <property type="entry name" value="Immunoglobulin"/>
    <property type="match status" value="2"/>
</dbReference>
<dbReference type="Proteomes" id="UP001166674">
    <property type="component" value="Unassembled WGS sequence"/>
</dbReference>
<keyword evidence="3" id="KW-0325">Glycoprotein</keyword>
<dbReference type="Pfam" id="PF07686">
    <property type="entry name" value="V-set"/>
    <property type="match status" value="2"/>
</dbReference>
<dbReference type="InterPro" id="IPR051755">
    <property type="entry name" value="Ig-like_CS_Receptor"/>
</dbReference>
<gene>
    <name evidence="6" type="ORF">SUZIE_188555</name>
</gene>
<dbReference type="PANTHER" id="PTHR19971">
    <property type="entry name" value="SIGNAL-REGULATORY PROTEIN BETA"/>
    <property type="match status" value="1"/>
</dbReference>
<dbReference type="InterPro" id="IPR003599">
    <property type="entry name" value="Ig_sub"/>
</dbReference>
<dbReference type="SMART" id="SM00409">
    <property type="entry name" value="IG"/>
    <property type="match status" value="2"/>
</dbReference>
<evidence type="ECO:0000256" key="3">
    <source>
        <dbReference type="ARBA" id="ARBA00023180"/>
    </source>
</evidence>
<dbReference type="PROSITE" id="PS50835">
    <property type="entry name" value="IG_LIKE"/>
    <property type="match status" value="2"/>
</dbReference>
<dbReference type="EMBL" id="JAATJV010409633">
    <property type="protein sequence ID" value="MBZ3886559.1"/>
    <property type="molecule type" value="Genomic_DNA"/>
</dbReference>
<keyword evidence="7" id="KW-1185">Reference proteome</keyword>
<dbReference type="InterPro" id="IPR003598">
    <property type="entry name" value="Ig_sub2"/>
</dbReference>
<name>A0AA41T7N6_SCICA</name>
<dbReference type="InterPro" id="IPR007110">
    <property type="entry name" value="Ig-like_dom"/>
</dbReference>
<feature type="domain" description="Ig-like" evidence="5">
    <location>
        <begin position="20"/>
        <end position="97"/>
    </location>
</feature>
<proteinExistence type="predicted"/>
<evidence type="ECO:0000313" key="7">
    <source>
        <dbReference type="Proteomes" id="UP001166674"/>
    </source>
</evidence>
<feature type="domain" description="Ig-like" evidence="5">
    <location>
        <begin position="127"/>
        <end position="212"/>
    </location>
</feature>
<dbReference type="InterPro" id="IPR013783">
    <property type="entry name" value="Ig-like_fold"/>
</dbReference>
<dbReference type="Gene3D" id="2.60.40.10">
    <property type="entry name" value="Immunoglobulins"/>
    <property type="match status" value="2"/>
</dbReference>
<evidence type="ECO:0000256" key="2">
    <source>
        <dbReference type="ARBA" id="ARBA00023157"/>
    </source>
</evidence>
<evidence type="ECO:0000256" key="1">
    <source>
        <dbReference type="ARBA" id="ARBA00022729"/>
    </source>
</evidence>
<evidence type="ECO:0000313" key="6">
    <source>
        <dbReference type="EMBL" id="MBZ3886559.1"/>
    </source>
</evidence>
<feature type="non-terminal residue" evidence="6">
    <location>
        <position position="1"/>
    </location>
</feature>
<keyword evidence="2" id="KW-1015">Disulfide bond</keyword>
<reference evidence="6" key="1">
    <citation type="submission" date="2020-03" db="EMBL/GenBank/DDBJ databases">
        <title>Studies in the Genomics of Life Span.</title>
        <authorList>
            <person name="Glass D."/>
        </authorList>
    </citation>
    <scope>NUCLEOTIDE SEQUENCE</scope>
    <source>
        <strain evidence="6">SUZIE</strain>
        <tissue evidence="6">Muscle</tissue>
    </source>
</reference>
<dbReference type="FunFam" id="2.60.40.10:FF:000295">
    <property type="entry name" value="Tyrosine-protein phosphatase non-receptor type substrate 1"/>
    <property type="match status" value="1"/>
</dbReference>